<keyword evidence="5 7" id="KW-1133">Transmembrane helix</keyword>
<name>A0A086XY91_9RHOB</name>
<feature type="transmembrane region" description="Helical" evidence="7">
    <location>
        <begin position="113"/>
        <end position="140"/>
    </location>
</feature>
<dbReference type="GO" id="GO:0016020">
    <property type="term" value="C:membrane"/>
    <property type="evidence" value="ECO:0007669"/>
    <property type="project" value="UniProtKB-SubCell"/>
</dbReference>
<comment type="similarity">
    <text evidence="2">Belongs to the peptidase S54 family.</text>
</comment>
<organism evidence="9 10">
    <name type="scientific">Haematobacter massiliensis</name>
    <dbReference type="NCBI Taxonomy" id="195105"/>
    <lineage>
        <taxon>Bacteria</taxon>
        <taxon>Pseudomonadati</taxon>
        <taxon>Pseudomonadota</taxon>
        <taxon>Alphaproteobacteria</taxon>
        <taxon>Rhodobacterales</taxon>
        <taxon>Paracoccaceae</taxon>
        <taxon>Haematobacter</taxon>
    </lineage>
</organism>
<protein>
    <submittedName>
        <fullName evidence="9">Peptidase S54</fullName>
    </submittedName>
</protein>
<evidence type="ECO:0000256" key="1">
    <source>
        <dbReference type="ARBA" id="ARBA00004141"/>
    </source>
</evidence>
<dbReference type="InterPro" id="IPR035952">
    <property type="entry name" value="Rhomboid-like_sf"/>
</dbReference>
<dbReference type="Pfam" id="PF01694">
    <property type="entry name" value="Rhomboid"/>
    <property type="match status" value="1"/>
</dbReference>
<evidence type="ECO:0000256" key="5">
    <source>
        <dbReference type="ARBA" id="ARBA00022989"/>
    </source>
</evidence>
<dbReference type="AlphaFoldDB" id="A0A086XY91"/>
<evidence type="ECO:0000256" key="2">
    <source>
        <dbReference type="ARBA" id="ARBA00009045"/>
    </source>
</evidence>
<feature type="transmembrane region" description="Helical" evidence="7">
    <location>
        <begin position="233"/>
        <end position="251"/>
    </location>
</feature>
<keyword evidence="3 7" id="KW-0812">Transmembrane</keyword>
<feature type="domain" description="Peptidase S54 rhomboid" evidence="8">
    <location>
        <begin position="113"/>
        <end position="251"/>
    </location>
</feature>
<dbReference type="STRING" id="195105.CN97_02250"/>
<evidence type="ECO:0000259" key="8">
    <source>
        <dbReference type="Pfam" id="PF01694"/>
    </source>
</evidence>
<sequence length="255" mass="28551">MRRRFAFRAASKVSLASWALLDHLSGIMRPDKPLPARQRPRFPRREGILTDRMRAMPVVLVLFVACLIPELILSGADYGLWGDPGWRLWAWQHGGFWTGLLGNWRPNYAAQPWLMFLTYGFLHGGMIHFGVNMLTLFSLAPPLVERMGQGRFLLLYMASMIGGGLGFALLSQSPQPMVGASGALFGLAGAVMALSWQYLRARGESLRPVIRSLLWLAGLNLVLWWAMSGMLAWETHLGGFVVGWLMGLWLVRDGR</sequence>
<feature type="transmembrane region" description="Helical" evidence="7">
    <location>
        <begin position="58"/>
        <end position="81"/>
    </location>
</feature>
<feature type="transmembrane region" description="Helical" evidence="7">
    <location>
        <begin position="177"/>
        <end position="196"/>
    </location>
</feature>
<comment type="subcellular location">
    <subcellularLocation>
        <location evidence="1">Membrane</location>
        <topology evidence="1">Multi-pass membrane protein</topology>
    </subcellularLocation>
</comment>
<evidence type="ECO:0000256" key="4">
    <source>
        <dbReference type="ARBA" id="ARBA00022801"/>
    </source>
</evidence>
<dbReference type="eggNOG" id="COG0705">
    <property type="taxonomic scope" value="Bacteria"/>
</dbReference>
<dbReference type="InterPro" id="IPR022764">
    <property type="entry name" value="Peptidase_S54_rhomboid_dom"/>
</dbReference>
<evidence type="ECO:0000256" key="7">
    <source>
        <dbReference type="SAM" id="Phobius"/>
    </source>
</evidence>
<accession>A0A086XY91</accession>
<dbReference type="GO" id="GO:0004252">
    <property type="term" value="F:serine-type endopeptidase activity"/>
    <property type="evidence" value="ECO:0007669"/>
    <property type="project" value="InterPro"/>
</dbReference>
<feature type="transmembrane region" description="Helical" evidence="7">
    <location>
        <begin position="152"/>
        <end position="171"/>
    </location>
</feature>
<reference evidence="9 10" key="1">
    <citation type="submission" date="2014-03" db="EMBL/GenBank/DDBJ databases">
        <title>Genome of Haematobacter massiliensis CCUG 47968.</title>
        <authorList>
            <person name="Wang D."/>
            <person name="Wang G."/>
        </authorList>
    </citation>
    <scope>NUCLEOTIDE SEQUENCE [LARGE SCALE GENOMIC DNA]</scope>
    <source>
        <strain evidence="9 10">CCUG 47968</strain>
    </source>
</reference>
<gene>
    <name evidence="9" type="ORF">CN97_02250</name>
</gene>
<evidence type="ECO:0000313" key="10">
    <source>
        <dbReference type="Proteomes" id="UP000028826"/>
    </source>
</evidence>
<keyword evidence="4" id="KW-0378">Hydrolase</keyword>
<proteinExistence type="inferred from homology"/>
<evidence type="ECO:0000256" key="6">
    <source>
        <dbReference type="ARBA" id="ARBA00023136"/>
    </source>
</evidence>
<feature type="transmembrane region" description="Helical" evidence="7">
    <location>
        <begin position="208"/>
        <end position="227"/>
    </location>
</feature>
<dbReference type="SUPFAM" id="SSF144091">
    <property type="entry name" value="Rhomboid-like"/>
    <property type="match status" value="1"/>
</dbReference>
<keyword evidence="6 7" id="KW-0472">Membrane</keyword>
<dbReference type="InterPro" id="IPR050925">
    <property type="entry name" value="Rhomboid_protease_S54"/>
</dbReference>
<evidence type="ECO:0000313" key="9">
    <source>
        <dbReference type="EMBL" id="KFI26991.1"/>
    </source>
</evidence>
<comment type="caution">
    <text evidence="9">The sequence shown here is derived from an EMBL/GenBank/DDBJ whole genome shotgun (WGS) entry which is preliminary data.</text>
</comment>
<keyword evidence="10" id="KW-1185">Reference proteome</keyword>
<dbReference type="PANTHER" id="PTHR43731:SF14">
    <property type="entry name" value="PRESENILIN-ASSOCIATED RHOMBOID-LIKE PROTEIN, MITOCHONDRIAL"/>
    <property type="match status" value="1"/>
</dbReference>
<evidence type="ECO:0000256" key="3">
    <source>
        <dbReference type="ARBA" id="ARBA00022692"/>
    </source>
</evidence>
<dbReference type="Gene3D" id="1.20.1540.10">
    <property type="entry name" value="Rhomboid-like"/>
    <property type="match status" value="1"/>
</dbReference>
<dbReference type="Proteomes" id="UP000028826">
    <property type="component" value="Unassembled WGS sequence"/>
</dbReference>
<dbReference type="PANTHER" id="PTHR43731">
    <property type="entry name" value="RHOMBOID PROTEASE"/>
    <property type="match status" value="1"/>
</dbReference>
<dbReference type="EMBL" id="JGYG01000013">
    <property type="protein sequence ID" value="KFI26991.1"/>
    <property type="molecule type" value="Genomic_DNA"/>
</dbReference>